<dbReference type="RefSeq" id="WP_068493631.1">
    <property type="nucleotide sequence ID" value="NZ_LWQT01000066.1"/>
</dbReference>
<gene>
    <name evidence="2" type="ORF">A6A04_03625</name>
</gene>
<dbReference type="EMBL" id="LWQT01000066">
    <property type="protein sequence ID" value="OAN49214.1"/>
    <property type="molecule type" value="Genomic_DNA"/>
</dbReference>
<dbReference type="STRING" id="1285242.A6A04_03625"/>
<feature type="signal peptide" evidence="1">
    <location>
        <begin position="1"/>
        <end position="18"/>
    </location>
</feature>
<feature type="chain" id="PRO_5008092059" description="DUF2459 domain-containing protein" evidence="1">
    <location>
        <begin position="19"/>
        <end position="191"/>
    </location>
</feature>
<evidence type="ECO:0008006" key="4">
    <source>
        <dbReference type="Google" id="ProtNLM"/>
    </source>
</evidence>
<evidence type="ECO:0000313" key="3">
    <source>
        <dbReference type="Proteomes" id="UP000078428"/>
    </source>
</evidence>
<dbReference type="AlphaFoldDB" id="A0A178MMQ1"/>
<name>A0A178MMQ1_9PROT</name>
<dbReference type="OrthoDB" id="211174at2"/>
<dbReference type="Pfam" id="PF09601">
    <property type="entry name" value="DUF2459"/>
    <property type="match status" value="1"/>
</dbReference>
<dbReference type="Proteomes" id="UP000078428">
    <property type="component" value="Unassembled WGS sequence"/>
</dbReference>
<sequence>MRRWLVPLLALLWSPALAVDLQVSSNGWHTGLVIARADIPSGMLPELEAFGPEVKWFEIGWGSAEYYPVRDPGVLDTLRAISGSAAVLHVAGLDIPAADRFPSMELAPLSLTATQFVRLISRLDATMDRKGGGLAVSRAGLYDFSLFFPAKGRFTLGHTCNAWTAEVLAEAGAPVSADGVQRAEELMRQIR</sequence>
<keyword evidence="3" id="KW-1185">Reference proteome</keyword>
<evidence type="ECO:0000256" key="1">
    <source>
        <dbReference type="SAM" id="SignalP"/>
    </source>
</evidence>
<protein>
    <recommendedName>
        <fullName evidence="4">DUF2459 domain-containing protein</fullName>
    </recommendedName>
</protein>
<accession>A0A178MMQ1</accession>
<reference evidence="2 3" key="1">
    <citation type="submission" date="2016-04" db="EMBL/GenBank/DDBJ databases">
        <title>Draft genome sequence of freshwater magnetotactic bacteria Magnetospirillum marisnigri SP-1 and Magnetospirillum moscoviense BB-1.</title>
        <authorList>
            <person name="Koziaeva V."/>
            <person name="Dziuba M.V."/>
            <person name="Ivanov T.M."/>
            <person name="Kuznetsov B."/>
            <person name="Grouzdev D.S."/>
        </authorList>
    </citation>
    <scope>NUCLEOTIDE SEQUENCE [LARGE SCALE GENOMIC DNA]</scope>
    <source>
        <strain evidence="2 3">SP-1</strain>
    </source>
</reference>
<proteinExistence type="predicted"/>
<comment type="caution">
    <text evidence="2">The sequence shown here is derived from an EMBL/GenBank/DDBJ whole genome shotgun (WGS) entry which is preliminary data.</text>
</comment>
<evidence type="ECO:0000313" key="2">
    <source>
        <dbReference type="EMBL" id="OAN49214.1"/>
    </source>
</evidence>
<dbReference type="InterPro" id="IPR011727">
    <property type="entry name" value="CHP02117"/>
</dbReference>
<organism evidence="2 3">
    <name type="scientific">Paramagnetospirillum marisnigri</name>
    <dbReference type="NCBI Taxonomy" id="1285242"/>
    <lineage>
        <taxon>Bacteria</taxon>
        <taxon>Pseudomonadati</taxon>
        <taxon>Pseudomonadota</taxon>
        <taxon>Alphaproteobacteria</taxon>
        <taxon>Rhodospirillales</taxon>
        <taxon>Magnetospirillaceae</taxon>
        <taxon>Paramagnetospirillum</taxon>
    </lineage>
</organism>
<keyword evidence="1" id="KW-0732">Signal</keyword>